<accession>A0A6B2LF29</accession>
<dbReference type="GO" id="GO:0006635">
    <property type="term" value="P:fatty acid beta-oxidation"/>
    <property type="evidence" value="ECO:0007669"/>
    <property type="project" value="TreeGrafter"/>
</dbReference>
<name>A0A6B2LF29_9EUKA</name>
<evidence type="ECO:0008006" key="2">
    <source>
        <dbReference type="Google" id="ProtNLM"/>
    </source>
</evidence>
<dbReference type="InterPro" id="IPR001753">
    <property type="entry name" value="Enoyl-CoA_hydra/iso"/>
</dbReference>
<dbReference type="GO" id="GO:0005739">
    <property type="term" value="C:mitochondrion"/>
    <property type="evidence" value="ECO:0007669"/>
    <property type="project" value="TreeGrafter"/>
</dbReference>
<dbReference type="AlphaFoldDB" id="A0A6B2LF29"/>
<sequence>MNLDFWTQLNDSLQRLEQDKNIKGVIFYSGLKRNVFTAGNDINELYAPKTSPERYKQFNFAVNTFLTNLYSSRLVTIAAIKGACPAGGCILSMCCDYRIMTEEGSIGLNEVALGIAVPKFWIDLMTKLVGQGQSEKLLKFAKMLTPREAKEVGLIDEVVATAEDLLPTTEKVLKQLISLPAAGRIVVKSHLRSAFTEKWRASVPEETETNWMVLSSPSTVKALGSVLERLSSKL</sequence>
<dbReference type="Pfam" id="PF00378">
    <property type="entry name" value="ECH_1"/>
    <property type="match status" value="1"/>
</dbReference>
<organism evidence="1">
    <name type="scientific">Arcella intermedia</name>
    <dbReference type="NCBI Taxonomy" id="1963864"/>
    <lineage>
        <taxon>Eukaryota</taxon>
        <taxon>Amoebozoa</taxon>
        <taxon>Tubulinea</taxon>
        <taxon>Elardia</taxon>
        <taxon>Arcellinida</taxon>
        <taxon>Sphaerothecina</taxon>
        <taxon>Arcellidae</taxon>
        <taxon>Arcella</taxon>
    </lineage>
</organism>
<dbReference type="PANTHER" id="PTHR11941">
    <property type="entry name" value="ENOYL-COA HYDRATASE-RELATED"/>
    <property type="match status" value="1"/>
</dbReference>
<dbReference type="PANTHER" id="PTHR11941:SF45">
    <property type="entry name" value="ENOYL-COA DELTA ISOMERASE 1, MITOCHONDRIAL"/>
    <property type="match status" value="1"/>
</dbReference>
<dbReference type="SUPFAM" id="SSF52096">
    <property type="entry name" value="ClpP/crotonase"/>
    <property type="match status" value="1"/>
</dbReference>
<protein>
    <recommendedName>
        <fullName evidence="2">Enoyl-CoA hydratase</fullName>
    </recommendedName>
</protein>
<proteinExistence type="predicted"/>
<dbReference type="CDD" id="cd06558">
    <property type="entry name" value="crotonase-like"/>
    <property type="match status" value="1"/>
</dbReference>
<reference evidence="1" key="1">
    <citation type="journal article" date="2020" name="J. Eukaryot. Microbiol.">
        <title>De novo Sequencing, Assembly and Annotation of the Transcriptome for the Free-Living Testate Amoeba Arcella intermedia.</title>
        <authorList>
            <person name="Ribeiro G.M."/>
            <person name="Porfirio-Sousa A.L."/>
            <person name="Maurer-Alcala X.X."/>
            <person name="Katz L.A."/>
            <person name="Lahr D.J.G."/>
        </authorList>
    </citation>
    <scope>NUCLEOTIDE SEQUENCE</scope>
</reference>
<dbReference type="InterPro" id="IPR029045">
    <property type="entry name" value="ClpP/crotonase-like_dom_sf"/>
</dbReference>
<dbReference type="Gene3D" id="3.90.226.10">
    <property type="entry name" value="2-enoyl-CoA Hydratase, Chain A, domain 1"/>
    <property type="match status" value="1"/>
</dbReference>
<evidence type="ECO:0000313" key="1">
    <source>
        <dbReference type="EMBL" id="NDV35682.1"/>
    </source>
</evidence>
<dbReference type="EMBL" id="GIBP01006713">
    <property type="protein sequence ID" value="NDV35682.1"/>
    <property type="molecule type" value="Transcribed_RNA"/>
</dbReference>